<protein>
    <submittedName>
        <fullName evidence="1">Uncharacterized protein</fullName>
    </submittedName>
</protein>
<dbReference type="GO" id="GO:0005634">
    <property type="term" value="C:nucleus"/>
    <property type="evidence" value="ECO:0007669"/>
    <property type="project" value="TreeGrafter"/>
</dbReference>
<sequence>MHYQAKLGIMAAGCYGLPQFRMRVFLLGCHPKEKLPPFPLPTHEAIVKNGCPVAFEHNLVGWPDGMHMQLEKPIVLEDILSDLPEVANGENRDEMPYVKGPQTEFQRYIRTFNSGVLIASTYVE</sequence>
<accession>A0A0A9F609</accession>
<dbReference type="SUPFAM" id="SSF53335">
    <property type="entry name" value="S-adenosyl-L-methionine-dependent methyltransferases"/>
    <property type="match status" value="1"/>
</dbReference>
<dbReference type="InterPro" id="IPR050390">
    <property type="entry name" value="C5-Methyltransferase"/>
</dbReference>
<dbReference type="Gene3D" id="3.40.50.150">
    <property type="entry name" value="Vaccinia Virus protein VP39"/>
    <property type="match status" value="1"/>
</dbReference>
<proteinExistence type="predicted"/>
<dbReference type="EMBL" id="GBRH01190099">
    <property type="protein sequence ID" value="JAE07797.1"/>
    <property type="molecule type" value="Transcribed_RNA"/>
</dbReference>
<organism evidence="1">
    <name type="scientific">Arundo donax</name>
    <name type="common">Giant reed</name>
    <name type="synonym">Donax arundinaceus</name>
    <dbReference type="NCBI Taxonomy" id="35708"/>
    <lineage>
        <taxon>Eukaryota</taxon>
        <taxon>Viridiplantae</taxon>
        <taxon>Streptophyta</taxon>
        <taxon>Embryophyta</taxon>
        <taxon>Tracheophyta</taxon>
        <taxon>Spermatophyta</taxon>
        <taxon>Magnoliopsida</taxon>
        <taxon>Liliopsida</taxon>
        <taxon>Poales</taxon>
        <taxon>Poaceae</taxon>
        <taxon>PACMAD clade</taxon>
        <taxon>Arundinoideae</taxon>
        <taxon>Arundineae</taxon>
        <taxon>Arundo</taxon>
    </lineage>
</organism>
<dbReference type="GO" id="GO:0044027">
    <property type="term" value="P:negative regulation of gene expression via chromosomal CpG island methylation"/>
    <property type="evidence" value="ECO:0007669"/>
    <property type="project" value="TreeGrafter"/>
</dbReference>
<reference evidence="1" key="1">
    <citation type="submission" date="2014-09" db="EMBL/GenBank/DDBJ databases">
        <authorList>
            <person name="Magalhaes I.L.F."/>
            <person name="Oliveira U."/>
            <person name="Santos F.R."/>
            <person name="Vidigal T.H.D.A."/>
            <person name="Brescovit A.D."/>
            <person name="Santos A.J."/>
        </authorList>
    </citation>
    <scope>NUCLEOTIDE SEQUENCE</scope>
    <source>
        <tissue evidence="1">Shoot tissue taken approximately 20 cm above the soil surface</tissue>
    </source>
</reference>
<dbReference type="GO" id="GO:0003886">
    <property type="term" value="F:DNA (cytosine-5-)-methyltransferase activity"/>
    <property type="evidence" value="ECO:0007669"/>
    <property type="project" value="TreeGrafter"/>
</dbReference>
<dbReference type="GO" id="GO:0003677">
    <property type="term" value="F:DNA binding"/>
    <property type="evidence" value="ECO:0007669"/>
    <property type="project" value="TreeGrafter"/>
</dbReference>
<dbReference type="AlphaFoldDB" id="A0A0A9F609"/>
<evidence type="ECO:0000313" key="1">
    <source>
        <dbReference type="EMBL" id="JAE07797.1"/>
    </source>
</evidence>
<dbReference type="PANTHER" id="PTHR10629:SF34">
    <property type="entry name" value="DNA (CYTOSINE-5)-METHYLTRANSFERASE CMT2"/>
    <property type="match status" value="1"/>
</dbReference>
<name>A0A0A9F609_ARUDO</name>
<reference evidence="1" key="2">
    <citation type="journal article" date="2015" name="Data Brief">
        <title>Shoot transcriptome of the giant reed, Arundo donax.</title>
        <authorList>
            <person name="Barrero R.A."/>
            <person name="Guerrero F.D."/>
            <person name="Moolhuijzen P."/>
            <person name="Goolsby J.A."/>
            <person name="Tidwell J."/>
            <person name="Bellgard S.E."/>
            <person name="Bellgard M.I."/>
        </authorList>
    </citation>
    <scope>NUCLEOTIDE SEQUENCE</scope>
    <source>
        <tissue evidence="1">Shoot tissue taken approximately 20 cm above the soil surface</tissue>
    </source>
</reference>
<dbReference type="InterPro" id="IPR029063">
    <property type="entry name" value="SAM-dependent_MTases_sf"/>
</dbReference>
<dbReference type="Gene3D" id="3.90.120.10">
    <property type="entry name" value="DNA Methylase, subunit A, domain 2"/>
    <property type="match status" value="1"/>
</dbReference>
<dbReference type="PANTHER" id="PTHR10629">
    <property type="entry name" value="CYTOSINE-SPECIFIC METHYLTRANSFERASE"/>
    <property type="match status" value="1"/>
</dbReference>